<dbReference type="EMBL" id="CP133613">
    <property type="protein sequence ID" value="WMV13868.1"/>
    <property type="molecule type" value="Genomic_DNA"/>
</dbReference>
<dbReference type="GO" id="GO:0016787">
    <property type="term" value="F:hydrolase activity"/>
    <property type="evidence" value="ECO:0007669"/>
    <property type="project" value="UniProtKB-KW"/>
</dbReference>
<accession>A0AAF0TEW9</accession>
<evidence type="ECO:0000256" key="6">
    <source>
        <dbReference type="ARBA" id="ARBA00022918"/>
    </source>
</evidence>
<dbReference type="GO" id="GO:0004519">
    <property type="term" value="F:endonuclease activity"/>
    <property type="evidence" value="ECO:0007669"/>
    <property type="project" value="UniProtKB-KW"/>
</dbReference>
<dbReference type="InterPro" id="IPR043502">
    <property type="entry name" value="DNA/RNA_pol_sf"/>
</dbReference>
<dbReference type="Proteomes" id="UP001234989">
    <property type="component" value="Chromosome 2"/>
</dbReference>
<evidence type="ECO:0000256" key="3">
    <source>
        <dbReference type="ARBA" id="ARBA00022722"/>
    </source>
</evidence>
<dbReference type="Pfam" id="PF17917">
    <property type="entry name" value="RT_RNaseH"/>
    <property type="match status" value="1"/>
</dbReference>
<dbReference type="PANTHER" id="PTHR34072">
    <property type="entry name" value="ENZYMATIC POLYPROTEIN-RELATED"/>
    <property type="match status" value="1"/>
</dbReference>
<feature type="domain" description="Reverse transcriptase RNase H-like" evidence="7">
    <location>
        <begin position="92"/>
        <end position="148"/>
    </location>
</feature>
<organism evidence="8 9">
    <name type="scientific">Solanum verrucosum</name>
    <dbReference type="NCBI Taxonomy" id="315347"/>
    <lineage>
        <taxon>Eukaryota</taxon>
        <taxon>Viridiplantae</taxon>
        <taxon>Streptophyta</taxon>
        <taxon>Embryophyta</taxon>
        <taxon>Tracheophyta</taxon>
        <taxon>Spermatophyta</taxon>
        <taxon>Magnoliopsida</taxon>
        <taxon>eudicotyledons</taxon>
        <taxon>Gunneridae</taxon>
        <taxon>Pentapetalae</taxon>
        <taxon>asterids</taxon>
        <taxon>lamiids</taxon>
        <taxon>Solanales</taxon>
        <taxon>Solanaceae</taxon>
        <taxon>Solanoideae</taxon>
        <taxon>Solaneae</taxon>
        <taxon>Solanum</taxon>
    </lineage>
</organism>
<evidence type="ECO:0000259" key="7">
    <source>
        <dbReference type="Pfam" id="PF17917"/>
    </source>
</evidence>
<evidence type="ECO:0000256" key="2">
    <source>
        <dbReference type="ARBA" id="ARBA00022695"/>
    </source>
</evidence>
<sequence>MRSRPFNPSIGFKGWVRGGLNYGLDHGPCSDVWAAGGHPQTPPTVRGSPYGLWVVPVGGTCNFLNLHSGLSRIRSVTMGFYMWFLKDFPKGKLFYPVYYASKTLNVAQKNYTVMEQEVLGVMYAYEKFRAYLLGTKDMVHTNHASIRSEGCENQVADHLSRLETNMVDTDERDIVAKFPYETVMRVTQGNSPWVWIASKVPQSGYY</sequence>
<keyword evidence="1" id="KW-0808">Transferase</keyword>
<reference evidence="8" key="1">
    <citation type="submission" date="2023-08" db="EMBL/GenBank/DDBJ databases">
        <title>A de novo genome assembly of Solanum verrucosum Schlechtendal, a Mexican diploid species geographically isolated from the other diploid A-genome species in potato relatives.</title>
        <authorList>
            <person name="Hosaka K."/>
        </authorList>
    </citation>
    <scope>NUCLEOTIDE SEQUENCE</scope>
    <source>
        <tissue evidence="8">Young leaves</tissue>
    </source>
</reference>
<keyword evidence="5" id="KW-0378">Hydrolase</keyword>
<keyword evidence="9" id="KW-1185">Reference proteome</keyword>
<keyword evidence="6" id="KW-0695">RNA-directed DNA polymerase</keyword>
<name>A0AAF0TEW9_SOLVR</name>
<evidence type="ECO:0000313" key="8">
    <source>
        <dbReference type="EMBL" id="WMV13868.1"/>
    </source>
</evidence>
<dbReference type="SUPFAM" id="SSF56672">
    <property type="entry name" value="DNA/RNA polymerases"/>
    <property type="match status" value="1"/>
</dbReference>
<gene>
    <name evidence="8" type="ORF">MTR67_007253</name>
</gene>
<evidence type="ECO:0000256" key="4">
    <source>
        <dbReference type="ARBA" id="ARBA00022759"/>
    </source>
</evidence>
<keyword evidence="4" id="KW-0255">Endonuclease</keyword>
<proteinExistence type="predicted"/>
<evidence type="ECO:0000256" key="5">
    <source>
        <dbReference type="ARBA" id="ARBA00022801"/>
    </source>
</evidence>
<evidence type="ECO:0000313" key="9">
    <source>
        <dbReference type="Proteomes" id="UP001234989"/>
    </source>
</evidence>
<dbReference type="GO" id="GO:0003964">
    <property type="term" value="F:RNA-directed DNA polymerase activity"/>
    <property type="evidence" value="ECO:0007669"/>
    <property type="project" value="UniProtKB-KW"/>
</dbReference>
<dbReference type="InterPro" id="IPR041373">
    <property type="entry name" value="RT_RNaseH"/>
</dbReference>
<keyword evidence="2" id="KW-0548">Nucleotidyltransferase</keyword>
<keyword evidence="3" id="KW-0540">Nuclease</keyword>
<protein>
    <recommendedName>
        <fullName evidence="7">Reverse transcriptase RNase H-like domain-containing protein</fullName>
    </recommendedName>
</protein>
<dbReference type="AlphaFoldDB" id="A0AAF0TEW9"/>
<dbReference type="PANTHER" id="PTHR34072:SF57">
    <property type="entry name" value="RNA-DIRECTED DNA POLYMERASE"/>
    <property type="match status" value="1"/>
</dbReference>
<evidence type="ECO:0000256" key="1">
    <source>
        <dbReference type="ARBA" id="ARBA00022679"/>
    </source>
</evidence>